<dbReference type="Proteomes" id="UP000256977">
    <property type="component" value="Unassembled WGS sequence"/>
</dbReference>
<accession>A0A3D9JP02</accession>
<evidence type="ECO:0000313" key="2">
    <source>
        <dbReference type="Proteomes" id="UP000256977"/>
    </source>
</evidence>
<comment type="caution">
    <text evidence="1">The sequence shown here is derived from an EMBL/GenBank/DDBJ whole genome shotgun (WGS) entry which is preliminary data.</text>
</comment>
<protein>
    <submittedName>
        <fullName evidence="1">Uncharacterized protein</fullName>
    </submittedName>
</protein>
<gene>
    <name evidence="1" type="ORF">DFP98_114105</name>
</gene>
<proteinExistence type="predicted"/>
<organism evidence="1 2">
    <name type="scientific">Cohnella phaseoli</name>
    <dbReference type="NCBI Taxonomy" id="456490"/>
    <lineage>
        <taxon>Bacteria</taxon>
        <taxon>Bacillati</taxon>
        <taxon>Bacillota</taxon>
        <taxon>Bacilli</taxon>
        <taxon>Bacillales</taxon>
        <taxon>Paenibacillaceae</taxon>
        <taxon>Cohnella</taxon>
    </lineage>
</organism>
<dbReference type="EMBL" id="QRDZ01000014">
    <property type="protein sequence ID" value="RED75744.1"/>
    <property type="molecule type" value="Genomic_DNA"/>
</dbReference>
<keyword evidence="2" id="KW-1185">Reference proteome</keyword>
<name>A0A3D9JP02_9BACL</name>
<dbReference type="AlphaFoldDB" id="A0A3D9JP02"/>
<sequence>MLVMTNLPTPLINNQKGESTNEKVYYFDNLSNLSLY</sequence>
<evidence type="ECO:0000313" key="1">
    <source>
        <dbReference type="EMBL" id="RED75744.1"/>
    </source>
</evidence>
<reference evidence="1 2" key="1">
    <citation type="submission" date="2018-07" db="EMBL/GenBank/DDBJ databases">
        <title>Genomic Encyclopedia of Type Strains, Phase III (KMG-III): the genomes of soil and plant-associated and newly described type strains.</title>
        <authorList>
            <person name="Whitman W."/>
        </authorList>
    </citation>
    <scope>NUCLEOTIDE SEQUENCE [LARGE SCALE GENOMIC DNA]</scope>
    <source>
        <strain evidence="1 2">CECT 7287</strain>
    </source>
</reference>